<dbReference type="AlphaFoldDB" id="A0A2S5BAA2"/>
<dbReference type="OrthoDB" id="4093673at2759"/>
<dbReference type="InterPro" id="IPR057394">
    <property type="entry name" value="PIGBOS1"/>
</dbReference>
<evidence type="ECO:0000256" key="2">
    <source>
        <dbReference type="SAM" id="Phobius"/>
    </source>
</evidence>
<proteinExistence type="predicted"/>
<reference evidence="3 4" key="1">
    <citation type="journal article" date="2018" name="Front. Microbiol.">
        <title>Prospects for Fungal Bioremediation of Acidic Radioactive Waste Sites: Characterization and Genome Sequence of Rhodotorula taiwanensis MD1149.</title>
        <authorList>
            <person name="Tkavc R."/>
            <person name="Matrosova V.Y."/>
            <person name="Grichenko O.E."/>
            <person name="Gostincar C."/>
            <person name="Volpe R.P."/>
            <person name="Klimenkova P."/>
            <person name="Gaidamakova E.K."/>
            <person name="Zhou C.E."/>
            <person name="Stewart B.J."/>
            <person name="Lyman M.G."/>
            <person name="Malfatti S.A."/>
            <person name="Rubinfeld B."/>
            <person name="Courtot M."/>
            <person name="Singh J."/>
            <person name="Dalgard C.L."/>
            <person name="Hamilton T."/>
            <person name="Frey K.G."/>
            <person name="Gunde-Cimerman N."/>
            <person name="Dugan L."/>
            <person name="Daly M.J."/>
        </authorList>
    </citation>
    <scope>NUCLEOTIDE SEQUENCE [LARGE SCALE GENOMIC DNA]</scope>
    <source>
        <strain evidence="3 4">MD1149</strain>
    </source>
</reference>
<evidence type="ECO:0000313" key="4">
    <source>
        <dbReference type="Proteomes" id="UP000237144"/>
    </source>
</evidence>
<comment type="caution">
    <text evidence="3">The sequence shown here is derived from an EMBL/GenBank/DDBJ whole genome shotgun (WGS) entry which is preliminary data.</text>
</comment>
<organism evidence="3 4">
    <name type="scientific">Rhodotorula taiwanensis</name>
    <dbReference type="NCBI Taxonomy" id="741276"/>
    <lineage>
        <taxon>Eukaryota</taxon>
        <taxon>Fungi</taxon>
        <taxon>Dikarya</taxon>
        <taxon>Basidiomycota</taxon>
        <taxon>Pucciniomycotina</taxon>
        <taxon>Microbotryomycetes</taxon>
        <taxon>Sporidiobolales</taxon>
        <taxon>Sporidiobolaceae</taxon>
        <taxon>Rhodotorula</taxon>
    </lineage>
</organism>
<keyword evidence="2" id="KW-0472">Membrane</keyword>
<name>A0A2S5BAA2_9BASI</name>
<dbReference type="Proteomes" id="UP000237144">
    <property type="component" value="Unassembled WGS sequence"/>
</dbReference>
<gene>
    <name evidence="3" type="ORF">BMF94_3234</name>
</gene>
<dbReference type="Pfam" id="PF23670">
    <property type="entry name" value="PIGBOS1"/>
    <property type="match status" value="1"/>
</dbReference>
<feature type="transmembrane region" description="Helical" evidence="2">
    <location>
        <begin position="6"/>
        <end position="23"/>
    </location>
</feature>
<keyword evidence="2" id="KW-0812">Transmembrane</keyword>
<keyword evidence="4" id="KW-1185">Reference proteome</keyword>
<dbReference type="EMBL" id="PJQD01000035">
    <property type="protein sequence ID" value="POY73697.1"/>
    <property type="molecule type" value="Genomic_DNA"/>
</dbReference>
<accession>A0A2S5BAA2</accession>
<protein>
    <submittedName>
        <fullName evidence="3">Uncharacterized protein</fullName>
    </submittedName>
</protein>
<evidence type="ECO:0000256" key="1">
    <source>
        <dbReference type="SAM" id="MobiDB-lite"/>
    </source>
</evidence>
<sequence length="84" mass="9038">MASRIVPPIIAVVLGAGTGVYIFKPLLESYRDSTAGTFRPEDDHHSAAIPPLPMTSLQPAKTPDGKDLLPPPVEELPVEPKRQV</sequence>
<feature type="region of interest" description="Disordered" evidence="1">
    <location>
        <begin position="34"/>
        <end position="84"/>
    </location>
</feature>
<evidence type="ECO:0000313" key="3">
    <source>
        <dbReference type="EMBL" id="POY73697.1"/>
    </source>
</evidence>
<keyword evidence="2" id="KW-1133">Transmembrane helix</keyword>